<dbReference type="EMBL" id="JABSTR010000008">
    <property type="protein sequence ID" value="KAH9376597.1"/>
    <property type="molecule type" value="Genomic_DNA"/>
</dbReference>
<keyword evidence="3" id="KW-1185">Reference proteome</keyword>
<protein>
    <submittedName>
        <fullName evidence="2">Uncharacterized protein</fullName>
    </submittedName>
</protein>
<evidence type="ECO:0000313" key="2">
    <source>
        <dbReference type="EMBL" id="KAH9376597.1"/>
    </source>
</evidence>
<dbReference type="Proteomes" id="UP000821853">
    <property type="component" value="Unassembled WGS sequence"/>
</dbReference>
<organism evidence="2 3">
    <name type="scientific">Haemaphysalis longicornis</name>
    <name type="common">Bush tick</name>
    <dbReference type="NCBI Taxonomy" id="44386"/>
    <lineage>
        <taxon>Eukaryota</taxon>
        <taxon>Metazoa</taxon>
        <taxon>Ecdysozoa</taxon>
        <taxon>Arthropoda</taxon>
        <taxon>Chelicerata</taxon>
        <taxon>Arachnida</taxon>
        <taxon>Acari</taxon>
        <taxon>Parasitiformes</taxon>
        <taxon>Ixodida</taxon>
        <taxon>Ixodoidea</taxon>
        <taxon>Ixodidae</taxon>
        <taxon>Haemaphysalinae</taxon>
        <taxon>Haemaphysalis</taxon>
    </lineage>
</organism>
<dbReference type="AlphaFoldDB" id="A0A9J6GLV3"/>
<gene>
    <name evidence="2" type="ORF">HPB48_005808</name>
</gene>
<feature type="region of interest" description="Disordered" evidence="1">
    <location>
        <begin position="55"/>
        <end position="97"/>
    </location>
</feature>
<feature type="compositionally biased region" description="Polar residues" evidence="1">
    <location>
        <begin position="72"/>
        <end position="82"/>
    </location>
</feature>
<proteinExistence type="predicted"/>
<evidence type="ECO:0000313" key="3">
    <source>
        <dbReference type="Proteomes" id="UP000821853"/>
    </source>
</evidence>
<dbReference type="VEuPathDB" id="VectorBase:HLOH_059218"/>
<sequence length="123" mass="13268">MLVLVGDFKLPCQRLVEGNLICTSFGAITYVPHVKQFEHTQRVVVSVFEADVSGHNGDSLHGSPLRGEGERQSQGIANSESPVHNELQFPAPFGTPPGWVTQRGQKACIDEDTLLDTLNGAVA</sequence>
<name>A0A9J6GLV3_HAELO</name>
<reference evidence="2 3" key="1">
    <citation type="journal article" date="2020" name="Cell">
        <title>Large-Scale Comparative Analyses of Tick Genomes Elucidate Their Genetic Diversity and Vector Capacities.</title>
        <authorList>
            <consortium name="Tick Genome and Microbiome Consortium (TIGMIC)"/>
            <person name="Jia N."/>
            <person name="Wang J."/>
            <person name="Shi W."/>
            <person name="Du L."/>
            <person name="Sun Y."/>
            <person name="Zhan W."/>
            <person name="Jiang J.F."/>
            <person name="Wang Q."/>
            <person name="Zhang B."/>
            <person name="Ji P."/>
            <person name="Bell-Sakyi L."/>
            <person name="Cui X.M."/>
            <person name="Yuan T.T."/>
            <person name="Jiang B.G."/>
            <person name="Yang W.F."/>
            <person name="Lam T.T."/>
            <person name="Chang Q.C."/>
            <person name="Ding S.J."/>
            <person name="Wang X.J."/>
            <person name="Zhu J.G."/>
            <person name="Ruan X.D."/>
            <person name="Zhao L."/>
            <person name="Wei J.T."/>
            <person name="Ye R.Z."/>
            <person name="Que T.C."/>
            <person name="Du C.H."/>
            <person name="Zhou Y.H."/>
            <person name="Cheng J.X."/>
            <person name="Dai P.F."/>
            <person name="Guo W.B."/>
            <person name="Han X.H."/>
            <person name="Huang E.J."/>
            <person name="Li L.F."/>
            <person name="Wei W."/>
            <person name="Gao Y.C."/>
            <person name="Liu J.Z."/>
            <person name="Shao H.Z."/>
            <person name="Wang X."/>
            <person name="Wang C.C."/>
            <person name="Yang T.C."/>
            <person name="Huo Q.B."/>
            <person name="Li W."/>
            <person name="Chen H.Y."/>
            <person name="Chen S.E."/>
            <person name="Zhou L.G."/>
            <person name="Ni X.B."/>
            <person name="Tian J.H."/>
            <person name="Sheng Y."/>
            <person name="Liu T."/>
            <person name="Pan Y.S."/>
            <person name="Xia L.Y."/>
            <person name="Li J."/>
            <person name="Zhao F."/>
            <person name="Cao W.C."/>
        </authorList>
    </citation>
    <scope>NUCLEOTIDE SEQUENCE [LARGE SCALE GENOMIC DNA]</scope>
    <source>
        <strain evidence="2">HaeL-2018</strain>
    </source>
</reference>
<comment type="caution">
    <text evidence="2">The sequence shown here is derived from an EMBL/GenBank/DDBJ whole genome shotgun (WGS) entry which is preliminary data.</text>
</comment>
<accession>A0A9J6GLV3</accession>
<evidence type="ECO:0000256" key="1">
    <source>
        <dbReference type="SAM" id="MobiDB-lite"/>
    </source>
</evidence>